<organism evidence="1 2">
    <name type="scientific">Citrobacter europaeus</name>
    <dbReference type="NCBI Taxonomy" id="1914243"/>
    <lineage>
        <taxon>Bacteria</taxon>
        <taxon>Pseudomonadati</taxon>
        <taxon>Pseudomonadota</taxon>
        <taxon>Gammaproteobacteria</taxon>
        <taxon>Enterobacterales</taxon>
        <taxon>Enterobacteriaceae</taxon>
        <taxon>Citrobacter</taxon>
    </lineage>
</organism>
<dbReference type="InterPro" id="IPR036687">
    <property type="entry name" value="DinI-like_sf"/>
</dbReference>
<protein>
    <submittedName>
        <fullName evidence="1">DNA-damage-inducible protein I</fullName>
    </submittedName>
</protein>
<dbReference type="Gene3D" id="3.30.910.10">
    <property type="entry name" value="DinI-like"/>
    <property type="match status" value="1"/>
</dbReference>
<dbReference type="SUPFAM" id="SSF54857">
    <property type="entry name" value="DNA damage-inducible protein DinI"/>
    <property type="match status" value="1"/>
</dbReference>
<keyword evidence="2" id="KW-1185">Reference proteome</keyword>
<dbReference type="PANTHER" id="PTHR36572:SF2">
    <property type="entry name" value="DNA DAMAGE-INDUCIBLE PROTEIN I"/>
    <property type="match status" value="1"/>
</dbReference>
<reference evidence="1 2" key="1">
    <citation type="submission" date="2016-04" db="EMBL/GenBank/DDBJ databases">
        <authorList>
            <person name="Mornico D."/>
        </authorList>
    </citation>
    <scope>NUCLEOTIDE SEQUENCE [LARGE SCALE GENOMIC DNA]</scope>
    <source>
        <strain evidence="1 2">A121</strain>
    </source>
</reference>
<gene>
    <name evidence="1" type="ORF">BN4901_2030</name>
</gene>
<evidence type="ECO:0000313" key="1">
    <source>
        <dbReference type="EMBL" id="SBW24838.1"/>
    </source>
</evidence>
<dbReference type="Pfam" id="PF06183">
    <property type="entry name" value="DinI"/>
    <property type="match status" value="1"/>
</dbReference>
<dbReference type="PANTHER" id="PTHR36572">
    <property type="entry name" value="DNA DAMAGE-INDUCIBLE PROTEIN I-RELATED"/>
    <property type="match status" value="1"/>
</dbReference>
<evidence type="ECO:0000313" key="2">
    <source>
        <dbReference type="Proteomes" id="UP000195338"/>
    </source>
</evidence>
<dbReference type="Proteomes" id="UP000195338">
    <property type="component" value="Unassembled WGS sequence"/>
</dbReference>
<proteinExistence type="predicted"/>
<sequence>MRRISQDYSDCKLTIRRTESDGLSVIGGEKSDKKRIEEILQETWESVDEWFFN</sequence>
<accession>A0ABY0JN47</accession>
<comment type="caution">
    <text evidence="1">The sequence shown here is derived from an EMBL/GenBank/DDBJ whole genome shotgun (WGS) entry which is preliminary data.</text>
</comment>
<dbReference type="InterPro" id="IPR010391">
    <property type="entry name" value="DNA_damage-inducible_DinI-like"/>
</dbReference>
<dbReference type="EMBL" id="FLUX01000020">
    <property type="protein sequence ID" value="SBW24838.1"/>
    <property type="molecule type" value="Genomic_DNA"/>
</dbReference>
<name>A0ABY0JN47_9ENTR</name>